<comment type="caution">
    <text evidence="2">The sequence shown here is derived from an EMBL/GenBank/DDBJ whole genome shotgun (WGS) entry which is preliminary data.</text>
</comment>
<evidence type="ECO:0000313" key="2">
    <source>
        <dbReference type="EMBL" id="MWV56847.1"/>
    </source>
</evidence>
<dbReference type="Proteomes" id="UP000435423">
    <property type="component" value="Unassembled WGS sequence"/>
</dbReference>
<dbReference type="EMBL" id="WUBJ01000009">
    <property type="protein sequence ID" value="MWV56847.1"/>
    <property type="molecule type" value="Genomic_DNA"/>
</dbReference>
<gene>
    <name evidence="1" type="ORF">GGG87_07615</name>
    <name evidence="2" type="ORF">GGH11_07655</name>
</gene>
<evidence type="ECO:0000313" key="3">
    <source>
        <dbReference type="Proteomes" id="UP000435060"/>
    </source>
</evidence>
<evidence type="ECO:0000313" key="4">
    <source>
        <dbReference type="Proteomes" id="UP000435423"/>
    </source>
</evidence>
<accession>A0A6I4RJ72</accession>
<proteinExistence type="predicted"/>
<dbReference type="EMBL" id="WLCG01000010">
    <property type="protein sequence ID" value="MTB64860.1"/>
    <property type="molecule type" value="Genomic_DNA"/>
</dbReference>
<protein>
    <recommendedName>
        <fullName evidence="5">Lipoprotein</fullName>
    </recommendedName>
</protein>
<evidence type="ECO:0000313" key="1">
    <source>
        <dbReference type="EMBL" id="MTB64860.1"/>
    </source>
</evidence>
<name>A0A6I4RJ72_9STRE</name>
<dbReference type="Proteomes" id="UP000435060">
    <property type="component" value="Unassembled WGS sequence"/>
</dbReference>
<organism evidence="2 4">
    <name type="scientific">Streptococcus zhangguiae</name>
    <dbReference type="NCBI Taxonomy" id="2664091"/>
    <lineage>
        <taxon>Bacteria</taxon>
        <taxon>Bacillati</taxon>
        <taxon>Bacillota</taxon>
        <taxon>Bacilli</taxon>
        <taxon>Lactobacillales</taxon>
        <taxon>Streptococcaceae</taxon>
        <taxon>Streptococcus</taxon>
    </lineage>
</organism>
<reference evidence="1 3" key="2">
    <citation type="submission" date="2019-11" db="EMBL/GenBank/DDBJ databases">
        <title>Streptococcis sp. isolated from the respiratory tract of Marmot.</title>
        <authorList>
            <person name="Zhang G."/>
        </authorList>
    </citation>
    <scope>NUCLEOTIDE SEQUENCE [LARGE SCALE GENOMIC DNA]</scope>
    <source>
        <strain evidence="3">zg-86</strain>
        <strain evidence="1">Zg-86</strain>
    </source>
</reference>
<reference evidence="2 4" key="1">
    <citation type="submission" date="2019-10" db="EMBL/GenBank/DDBJ databases">
        <title>Streptococcis sp, isolated from the respiratory tract of Marmot.</title>
        <authorList>
            <person name="Zhang G."/>
        </authorList>
    </citation>
    <scope>NUCLEOTIDE SEQUENCE [LARGE SCALE GENOMIC DNA]</scope>
    <source>
        <strain evidence="2">Zg-70</strain>
        <strain evidence="4">zg-70</strain>
    </source>
</reference>
<keyword evidence="3" id="KW-1185">Reference proteome</keyword>
<dbReference type="RefSeq" id="WP_154608719.1">
    <property type="nucleotide sequence ID" value="NZ_CP072115.1"/>
</dbReference>
<dbReference type="PROSITE" id="PS51257">
    <property type="entry name" value="PROKAR_LIPOPROTEIN"/>
    <property type="match status" value="1"/>
</dbReference>
<evidence type="ECO:0008006" key="5">
    <source>
        <dbReference type="Google" id="ProtNLM"/>
    </source>
</evidence>
<dbReference type="AlphaFoldDB" id="A0A6I4RJ72"/>
<sequence>MKHKLLIPAIILTLIGLLGCQAIPKLIPDKLPEVPLTEQADAYLIGTKSISAIQIHNDKLQVTKQTKHSELPWNTTLYPATSFDKRYLVFQRRKEEMQLSSPPSAIFSIDFETSQTQLHKTKYASTVGMGSSLDFFYTWYANTLTQFDKEGKEIQSKTFDDLADGIQTFNDTSHHIHLVAFAKDSTIHLLELDETNLSLISDQTLSELDGGVPRFAQATIIQGVLYASLHSILTKGATIPDNRLLVLDLQSMQPEFINLNEKNPDFIYHDGNRLFITHDSSASGTLKLCFSTLNLDTGETTFIDVSHILNNDTHEISTSHLKNFKYTTGGKLLFTVQNRLIYFDIEKQEVLDTLVLEESDQVISLWMK</sequence>